<evidence type="ECO:0000313" key="4">
    <source>
        <dbReference type="Proteomes" id="UP000265703"/>
    </source>
</evidence>
<proteinExistence type="predicted"/>
<dbReference type="Proteomes" id="UP000265703">
    <property type="component" value="Unassembled WGS sequence"/>
</dbReference>
<keyword evidence="4" id="KW-1185">Reference proteome</keyword>
<accession>A0A397SYK8</accession>
<dbReference type="OrthoDB" id="5600249at2759"/>
<protein>
    <submittedName>
        <fullName evidence="3">Uncharacterized protein</fullName>
    </submittedName>
</protein>
<evidence type="ECO:0000256" key="1">
    <source>
        <dbReference type="SAM" id="Coils"/>
    </source>
</evidence>
<dbReference type="EMBL" id="QKYT01000290">
    <property type="protein sequence ID" value="RIA87844.1"/>
    <property type="molecule type" value="Genomic_DNA"/>
</dbReference>
<comment type="caution">
    <text evidence="3">The sequence shown here is derived from an EMBL/GenBank/DDBJ whole genome shotgun (WGS) entry which is preliminary data.</text>
</comment>
<sequence>MASRQLNKNNKYKPIAPKAPQYTTFNRPSMQLNTLTAKPAPQVNPLVAASPPIIQPTTRPSTMQLTNTLTALPQNRGLPVTQLMGTLCQEQSDQVAANPFQYSVNDNFVNSFNSYQYNMPCNYQPEFDQASVENVSNVEKGERKRKASVEEANDKDQILERWSDEETDQLLTYIEENYEQYQQDKYGKVKQLNNQTGSKRVKWKWLEKMERIFGHRENVSPSFVSNVSTDYFSDEEQEVKVEKEHKKVTKKAKNNIESLVEVMGSISQSKVKISEQKLELEREKMERDHKLQMEKLEIEKQKWEYEREQSRMMKKLELQLKQINN</sequence>
<gene>
    <name evidence="3" type="ORF">C1645_739818</name>
</gene>
<evidence type="ECO:0000313" key="3">
    <source>
        <dbReference type="EMBL" id="RIA87844.1"/>
    </source>
</evidence>
<evidence type="ECO:0000256" key="2">
    <source>
        <dbReference type="SAM" id="MobiDB-lite"/>
    </source>
</evidence>
<feature type="coiled-coil region" evidence="1">
    <location>
        <begin position="275"/>
        <end position="313"/>
    </location>
</feature>
<keyword evidence="1" id="KW-0175">Coiled coil</keyword>
<reference evidence="3 4" key="1">
    <citation type="submission" date="2018-06" db="EMBL/GenBank/DDBJ databases">
        <title>Comparative genomics reveals the genomic features of Rhizophagus irregularis, R. cerebriforme, R. diaphanum and Gigaspora rosea, and their symbiotic lifestyle signature.</title>
        <authorList>
            <person name="Morin E."/>
            <person name="San Clemente H."/>
            <person name="Chen E.C.H."/>
            <person name="De La Providencia I."/>
            <person name="Hainaut M."/>
            <person name="Kuo A."/>
            <person name="Kohler A."/>
            <person name="Murat C."/>
            <person name="Tang N."/>
            <person name="Roy S."/>
            <person name="Loubradou J."/>
            <person name="Henrissat B."/>
            <person name="Grigoriev I.V."/>
            <person name="Corradi N."/>
            <person name="Roux C."/>
            <person name="Martin F.M."/>
        </authorList>
    </citation>
    <scope>NUCLEOTIDE SEQUENCE [LARGE SCALE GENOMIC DNA]</scope>
    <source>
        <strain evidence="3 4">DAOM 227022</strain>
    </source>
</reference>
<dbReference type="AlphaFoldDB" id="A0A397SYK8"/>
<feature type="region of interest" description="Disordered" evidence="2">
    <location>
        <begin position="1"/>
        <end position="21"/>
    </location>
</feature>
<name>A0A397SYK8_9GLOM</name>
<organism evidence="3 4">
    <name type="scientific">Glomus cerebriforme</name>
    <dbReference type="NCBI Taxonomy" id="658196"/>
    <lineage>
        <taxon>Eukaryota</taxon>
        <taxon>Fungi</taxon>
        <taxon>Fungi incertae sedis</taxon>
        <taxon>Mucoromycota</taxon>
        <taxon>Glomeromycotina</taxon>
        <taxon>Glomeromycetes</taxon>
        <taxon>Glomerales</taxon>
        <taxon>Glomeraceae</taxon>
        <taxon>Glomus</taxon>
    </lineage>
</organism>